<evidence type="ECO:0000313" key="2">
    <source>
        <dbReference type="EnsemblMetazoa" id="AMEC021943-PA"/>
    </source>
</evidence>
<feature type="transmembrane region" description="Helical" evidence="1">
    <location>
        <begin position="75"/>
        <end position="94"/>
    </location>
</feature>
<protein>
    <submittedName>
        <fullName evidence="2">Uncharacterized protein</fullName>
    </submittedName>
</protein>
<evidence type="ECO:0000256" key="1">
    <source>
        <dbReference type="SAM" id="Phobius"/>
    </source>
</evidence>
<keyword evidence="1" id="KW-0472">Membrane</keyword>
<dbReference type="Proteomes" id="UP000075902">
    <property type="component" value="Unassembled WGS sequence"/>
</dbReference>
<dbReference type="VEuPathDB" id="VectorBase:AMEC021943"/>
<sequence>MGGVRAQQPMPERSEHSVLNVQLDGRHLAGCRFAYHQVKLSAPHISNHGLYLVHRLEVTGSDRSNLHNLIPHGNALKRGMRVLVVVVLLLLPVCRRTLFRFKHLCNALFDLLHNFFPIILQANDRVACFAHRQHVHIAERVALAVHQWLVHPDPVL</sequence>
<keyword evidence="1" id="KW-0812">Transmembrane</keyword>
<keyword evidence="1" id="KW-1133">Transmembrane helix</keyword>
<dbReference type="AlphaFoldDB" id="A0A182UK90"/>
<proteinExistence type="predicted"/>
<reference evidence="2" key="2">
    <citation type="submission" date="2020-05" db="UniProtKB">
        <authorList>
            <consortium name="EnsemblMetazoa"/>
        </authorList>
    </citation>
    <scope>IDENTIFICATION</scope>
    <source>
        <strain evidence="2">CM1001059</strain>
    </source>
</reference>
<accession>A0A182UK90</accession>
<keyword evidence="3" id="KW-1185">Reference proteome</keyword>
<reference evidence="3" key="1">
    <citation type="submission" date="2014-01" db="EMBL/GenBank/DDBJ databases">
        <title>The Genome Sequence of Anopheles melas CM1001059_A (V2).</title>
        <authorList>
            <consortium name="The Broad Institute Genomics Platform"/>
            <person name="Neafsey D.E."/>
            <person name="Besansky N."/>
            <person name="Howell P."/>
            <person name="Walton C."/>
            <person name="Young S.K."/>
            <person name="Zeng Q."/>
            <person name="Gargeya S."/>
            <person name="Fitzgerald M."/>
            <person name="Haas B."/>
            <person name="Abouelleil A."/>
            <person name="Allen A.W."/>
            <person name="Alvarado L."/>
            <person name="Arachchi H.M."/>
            <person name="Berlin A.M."/>
            <person name="Chapman S.B."/>
            <person name="Gainer-Dewar J."/>
            <person name="Goldberg J."/>
            <person name="Griggs A."/>
            <person name="Gujja S."/>
            <person name="Hansen M."/>
            <person name="Howarth C."/>
            <person name="Imamovic A."/>
            <person name="Ireland A."/>
            <person name="Larimer J."/>
            <person name="McCowan C."/>
            <person name="Murphy C."/>
            <person name="Pearson M."/>
            <person name="Poon T.W."/>
            <person name="Priest M."/>
            <person name="Roberts A."/>
            <person name="Saif S."/>
            <person name="Shea T."/>
            <person name="Sisk P."/>
            <person name="Sykes S."/>
            <person name="Wortman J."/>
            <person name="Nusbaum C."/>
            <person name="Birren B."/>
        </authorList>
    </citation>
    <scope>NUCLEOTIDE SEQUENCE [LARGE SCALE GENOMIC DNA]</scope>
    <source>
        <strain evidence="3">CM1001059</strain>
    </source>
</reference>
<dbReference type="EnsemblMetazoa" id="AMEC021943-RA">
    <property type="protein sequence ID" value="AMEC021943-PA"/>
    <property type="gene ID" value="AMEC021943"/>
</dbReference>
<name>A0A182UK90_9DIPT</name>
<evidence type="ECO:0000313" key="3">
    <source>
        <dbReference type="Proteomes" id="UP000075902"/>
    </source>
</evidence>
<organism evidence="2 3">
    <name type="scientific">Anopheles melas</name>
    <dbReference type="NCBI Taxonomy" id="34690"/>
    <lineage>
        <taxon>Eukaryota</taxon>
        <taxon>Metazoa</taxon>
        <taxon>Ecdysozoa</taxon>
        <taxon>Arthropoda</taxon>
        <taxon>Hexapoda</taxon>
        <taxon>Insecta</taxon>
        <taxon>Pterygota</taxon>
        <taxon>Neoptera</taxon>
        <taxon>Endopterygota</taxon>
        <taxon>Diptera</taxon>
        <taxon>Nematocera</taxon>
        <taxon>Culicoidea</taxon>
        <taxon>Culicidae</taxon>
        <taxon>Anophelinae</taxon>
        <taxon>Anopheles</taxon>
    </lineage>
</organism>